<name>A0AA87ZFI7_FICCA</name>
<dbReference type="Proteomes" id="UP001187192">
    <property type="component" value="Unassembled WGS sequence"/>
</dbReference>
<dbReference type="EMBL" id="BTGU01004320">
    <property type="protein sequence ID" value="GMN25360.1"/>
    <property type="molecule type" value="Genomic_DNA"/>
</dbReference>
<gene>
    <name evidence="1" type="ORF">TIFTF001_045937</name>
    <name evidence="2" type="ORF">TIFTF001_045938</name>
    <name evidence="3" type="ORF">TIFTF001_045939</name>
    <name evidence="4" type="ORF">TIFTF001_045940</name>
</gene>
<dbReference type="EMBL" id="BTGU01004319">
    <property type="protein sequence ID" value="GMN25348.1"/>
    <property type="molecule type" value="Genomic_DNA"/>
</dbReference>
<accession>A0AA87ZFI7</accession>
<organism evidence="2 5">
    <name type="scientific">Ficus carica</name>
    <name type="common">Common fig</name>
    <dbReference type="NCBI Taxonomy" id="3494"/>
    <lineage>
        <taxon>Eukaryota</taxon>
        <taxon>Viridiplantae</taxon>
        <taxon>Streptophyta</taxon>
        <taxon>Embryophyta</taxon>
        <taxon>Tracheophyta</taxon>
        <taxon>Spermatophyta</taxon>
        <taxon>Magnoliopsida</taxon>
        <taxon>eudicotyledons</taxon>
        <taxon>Gunneridae</taxon>
        <taxon>Pentapetalae</taxon>
        <taxon>rosids</taxon>
        <taxon>fabids</taxon>
        <taxon>Rosales</taxon>
        <taxon>Moraceae</taxon>
        <taxon>Ficeae</taxon>
        <taxon>Ficus</taxon>
    </lineage>
</organism>
<dbReference type="EMBL" id="BTGU01004318">
    <property type="protein sequence ID" value="GMN25331.1"/>
    <property type="molecule type" value="Genomic_DNA"/>
</dbReference>
<dbReference type="EMBL" id="BTGU01004321">
    <property type="protein sequence ID" value="GMN25374.1"/>
    <property type="molecule type" value="Genomic_DNA"/>
</dbReference>
<evidence type="ECO:0000313" key="1">
    <source>
        <dbReference type="EMBL" id="GMN25331.1"/>
    </source>
</evidence>
<evidence type="ECO:0000313" key="5">
    <source>
        <dbReference type="Proteomes" id="UP001187192"/>
    </source>
</evidence>
<dbReference type="AlphaFoldDB" id="A0AA87ZFI7"/>
<proteinExistence type="predicted"/>
<evidence type="ECO:0000313" key="4">
    <source>
        <dbReference type="EMBL" id="GMN25374.1"/>
    </source>
</evidence>
<reference evidence="2" key="1">
    <citation type="submission" date="2023-07" db="EMBL/GenBank/DDBJ databases">
        <title>draft genome sequence of fig (Ficus carica).</title>
        <authorList>
            <person name="Takahashi T."/>
            <person name="Nishimura K."/>
        </authorList>
    </citation>
    <scope>NUCLEOTIDE SEQUENCE</scope>
</reference>
<keyword evidence="5" id="KW-1185">Reference proteome</keyword>
<comment type="caution">
    <text evidence="2">The sequence shown here is derived from an EMBL/GenBank/DDBJ whole genome shotgun (WGS) entry which is preliminary data.</text>
</comment>
<protein>
    <submittedName>
        <fullName evidence="2">Uncharacterized protein</fullName>
    </submittedName>
</protein>
<evidence type="ECO:0000313" key="2">
    <source>
        <dbReference type="EMBL" id="GMN25348.1"/>
    </source>
</evidence>
<evidence type="ECO:0000313" key="3">
    <source>
        <dbReference type="EMBL" id="GMN25360.1"/>
    </source>
</evidence>
<sequence length="89" mass="9504">MEGASRRRSRSFEIPGEGLFARGREGRGDLLARGCRQRGLLAEGGGRKLGRRRFPMGEVVGPGSVGAGRLPKAGGWGQRWKVGRAGCLL</sequence>